<dbReference type="EMBL" id="JAAXPG010000004">
    <property type="protein sequence ID" value="NKY97200.1"/>
    <property type="molecule type" value="Genomic_DNA"/>
</dbReference>
<keyword evidence="2" id="KW-1185">Reference proteome</keyword>
<evidence type="ECO:0000313" key="2">
    <source>
        <dbReference type="Proteomes" id="UP000553209"/>
    </source>
</evidence>
<gene>
    <name evidence="1" type="ORF">HGB44_05865</name>
</gene>
<sequence length="163" mass="18051">MSSDGTAVVRRLYEAYNSHDVDGVLACWKHGGREYLPLTGELRVPEDLDAHLRGFFAAFPDARVQLESLLAAPDGRVASRILLSGTFTGGRFDGLRANGRPWVARMSEFFTIEDGLIARMDVYMDVMDLARQLGVLPPADGPLEGVMRSAFNLRSAITWRPRP</sequence>
<dbReference type="InterPro" id="IPR032710">
    <property type="entry name" value="NTF2-like_dom_sf"/>
</dbReference>
<organism evidence="1 2">
    <name type="scientific">Nocardiopsis alborubida</name>
    <dbReference type="NCBI Taxonomy" id="146802"/>
    <lineage>
        <taxon>Bacteria</taxon>
        <taxon>Bacillati</taxon>
        <taxon>Actinomycetota</taxon>
        <taxon>Actinomycetes</taxon>
        <taxon>Streptosporangiales</taxon>
        <taxon>Nocardiopsidaceae</taxon>
        <taxon>Nocardiopsis</taxon>
    </lineage>
</organism>
<dbReference type="GO" id="GO:0030638">
    <property type="term" value="P:polyketide metabolic process"/>
    <property type="evidence" value="ECO:0007669"/>
    <property type="project" value="InterPro"/>
</dbReference>
<reference evidence="1 2" key="1">
    <citation type="submission" date="2020-04" db="EMBL/GenBank/DDBJ databases">
        <title>MicrobeNet Type strains.</title>
        <authorList>
            <person name="Nicholson A.C."/>
        </authorList>
    </citation>
    <scope>NUCLEOTIDE SEQUENCE [LARGE SCALE GENOMIC DNA]</scope>
    <source>
        <strain evidence="1 2">ATCC 23612</strain>
    </source>
</reference>
<proteinExistence type="predicted"/>
<dbReference type="Proteomes" id="UP000553209">
    <property type="component" value="Unassembled WGS sequence"/>
</dbReference>
<evidence type="ECO:0000313" key="1">
    <source>
        <dbReference type="EMBL" id="NKY97200.1"/>
    </source>
</evidence>
<accession>A0A7X6MCJ2</accession>
<dbReference type="AlphaFoldDB" id="A0A7X6MCJ2"/>
<dbReference type="Pfam" id="PF07366">
    <property type="entry name" value="SnoaL"/>
    <property type="match status" value="1"/>
</dbReference>
<dbReference type="PANTHER" id="PTHR38436:SF1">
    <property type="entry name" value="ESTER CYCLASE"/>
    <property type="match status" value="1"/>
</dbReference>
<protein>
    <submittedName>
        <fullName evidence="1">Ester cyclase</fullName>
    </submittedName>
</protein>
<comment type="caution">
    <text evidence="1">The sequence shown here is derived from an EMBL/GenBank/DDBJ whole genome shotgun (WGS) entry which is preliminary data.</text>
</comment>
<dbReference type="SUPFAM" id="SSF54427">
    <property type="entry name" value="NTF2-like"/>
    <property type="match status" value="1"/>
</dbReference>
<dbReference type="Gene3D" id="3.10.450.50">
    <property type="match status" value="1"/>
</dbReference>
<name>A0A7X6MCJ2_9ACTN</name>
<dbReference type="PANTHER" id="PTHR38436">
    <property type="entry name" value="POLYKETIDE CYCLASE SNOAL-LIKE DOMAIN"/>
    <property type="match status" value="1"/>
</dbReference>
<dbReference type="InterPro" id="IPR009959">
    <property type="entry name" value="Cyclase_SnoaL-like"/>
</dbReference>
<dbReference type="RefSeq" id="WP_061082476.1">
    <property type="nucleotide sequence ID" value="NZ_JAAXPG010000004.1"/>
</dbReference>